<feature type="region of interest" description="Disordered" evidence="4">
    <location>
        <begin position="463"/>
        <end position="517"/>
    </location>
</feature>
<sequence>MRAGLCALPQALTSEAASIVKQAINLARRRGHAQVTPLHVASAMLATSTSLLRRACLQSHSHPLQCKALELCFNVALNRLPASTSNPLLGPHHLSPRPSLSNALVAAFKRAQANQRRGSIENQQQPILALKIELEQLIISILDDPSVSRVMREAGFSSSQVRNTVEQDVSLEICSQTSPPPPPPPPPPPVSIHKDDHVMSVLYTLMNQRKNSVIVGLCQADLDMIIRGIMNKFERGLVSAQLISFQLFSLRNHSKHEIEKKLQELRCFVKSCIMGTGVVLYLGDLKWVSEFWSTCSEQQQNRNYYCAVEYMIIMELKRLVFEIDETDHQKLWLIGTSSFQTYLKCKTGQPSLETMWKLNPLTIPVGSLSLGLNLDSDFPSQFTSKVPTCISSNLTLPPWLQQYKEETTRNTIINDQECVEFGDLCKNIRKHSDKVLNFSSHFSWTSSNKQLPKEHNFFVSEISDDDDEEEEEEEEGHESSLIRNYPIQDLLSNPNSSPNSASSSEAEEEEDTDEGLDRLKVFNDENLKILSEALERKVPWQVEVIPEIAKTILQCRSGMKLKQRYHQKEETWLVFLGADHQAKEKIAREIAKVVFGSQSKFASIGMSKFSSKSTEINRNKRAREEWGFDNYVERLGLALNENPHRVFFMEDVDYCNYISQMGDIKKAIKSGSLSLHGGENVPLKDSIIIFSCDSLSSMSRVCSPSTRPKIDDHAHDCNSETKSSSLSLDLNIAIEEHKQEGDITILESVDAQIMFKIQELSGGGHQLL</sequence>
<evidence type="ECO:0000256" key="1">
    <source>
        <dbReference type="ARBA" id="ARBA00008675"/>
    </source>
</evidence>
<dbReference type="Gene3D" id="3.40.50.300">
    <property type="entry name" value="P-loop containing nucleotide triphosphate hydrolases"/>
    <property type="match status" value="1"/>
</dbReference>
<dbReference type="InterPro" id="IPR058680">
    <property type="entry name" value="NBD_SMAX1-like"/>
</dbReference>
<dbReference type="AlphaFoldDB" id="A0AAD9WKA0"/>
<dbReference type="SUPFAM" id="SSF101447">
    <property type="entry name" value="Formin homology 2 domain (FH2 domain)"/>
    <property type="match status" value="1"/>
</dbReference>
<protein>
    <recommendedName>
        <fullName evidence="5">Clp R domain-containing protein</fullName>
    </recommendedName>
</protein>
<accession>A0AAD9WKA0</accession>
<proteinExistence type="inferred from homology"/>
<dbReference type="Gene3D" id="1.10.1780.10">
    <property type="entry name" value="Clp, N-terminal domain"/>
    <property type="match status" value="1"/>
</dbReference>
<gene>
    <name evidence="6" type="ORF">Ddye_029081</name>
</gene>
<dbReference type="InterPro" id="IPR051650">
    <property type="entry name" value="SL_signaling_regulator"/>
</dbReference>
<evidence type="ECO:0000313" key="7">
    <source>
        <dbReference type="Proteomes" id="UP001280121"/>
    </source>
</evidence>
<feature type="compositionally biased region" description="Acidic residues" evidence="4">
    <location>
        <begin position="463"/>
        <end position="476"/>
    </location>
</feature>
<evidence type="ECO:0000313" key="6">
    <source>
        <dbReference type="EMBL" id="KAK2634289.1"/>
    </source>
</evidence>
<organism evidence="6 7">
    <name type="scientific">Dipteronia dyeriana</name>
    <dbReference type="NCBI Taxonomy" id="168575"/>
    <lineage>
        <taxon>Eukaryota</taxon>
        <taxon>Viridiplantae</taxon>
        <taxon>Streptophyta</taxon>
        <taxon>Embryophyta</taxon>
        <taxon>Tracheophyta</taxon>
        <taxon>Spermatophyta</taxon>
        <taxon>Magnoliopsida</taxon>
        <taxon>eudicotyledons</taxon>
        <taxon>Gunneridae</taxon>
        <taxon>Pentapetalae</taxon>
        <taxon>rosids</taxon>
        <taxon>malvids</taxon>
        <taxon>Sapindales</taxon>
        <taxon>Sapindaceae</taxon>
        <taxon>Hippocastanoideae</taxon>
        <taxon>Acereae</taxon>
        <taxon>Dipteronia</taxon>
    </lineage>
</organism>
<evidence type="ECO:0000256" key="4">
    <source>
        <dbReference type="SAM" id="MobiDB-lite"/>
    </source>
</evidence>
<feature type="compositionally biased region" description="Acidic residues" evidence="4">
    <location>
        <begin position="505"/>
        <end position="514"/>
    </location>
</feature>
<comment type="caution">
    <text evidence="6">The sequence shown here is derived from an EMBL/GenBank/DDBJ whole genome shotgun (WGS) entry which is preliminary data.</text>
</comment>
<dbReference type="PROSITE" id="PS51903">
    <property type="entry name" value="CLP_R"/>
    <property type="match status" value="1"/>
</dbReference>
<dbReference type="InterPro" id="IPR036628">
    <property type="entry name" value="Clp_N_dom_sf"/>
</dbReference>
<evidence type="ECO:0000256" key="2">
    <source>
        <dbReference type="ARBA" id="ARBA00022737"/>
    </source>
</evidence>
<dbReference type="SUPFAM" id="SSF81923">
    <property type="entry name" value="Double Clp-N motif"/>
    <property type="match status" value="1"/>
</dbReference>
<dbReference type="PANTHER" id="PTHR43572:SF7">
    <property type="entry name" value="CLP R DOMAIN-CONTAINING PROTEIN"/>
    <property type="match status" value="1"/>
</dbReference>
<keyword evidence="7" id="KW-1185">Reference proteome</keyword>
<name>A0AAD9WKA0_9ROSI</name>
<dbReference type="PANTHER" id="PTHR43572">
    <property type="entry name" value="CHAPERONE PROTEIN CLPD, CHLOROPLASTIC"/>
    <property type="match status" value="1"/>
</dbReference>
<feature type="compositionally biased region" description="Low complexity" evidence="4">
    <location>
        <begin position="492"/>
        <end position="504"/>
    </location>
</feature>
<keyword evidence="2 3" id="KW-0677">Repeat</keyword>
<dbReference type="Pfam" id="PF02861">
    <property type="entry name" value="Clp_N"/>
    <property type="match status" value="1"/>
</dbReference>
<dbReference type="InterPro" id="IPR027417">
    <property type="entry name" value="P-loop_NTPase"/>
</dbReference>
<dbReference type="Pfam" id="PF23569">
    <property type="entry name" value="NBD_SMAX1"/>
    <property type="match status" value="1"/>
</dbReference>
<reference evidence="6" key="1">
    <citation type="journal article" date="2023" name="Plant J.">
        <title>Genome sequences and population genomics provide insights into the demographic history, inbreeding, and mutation load of two 'living fossil' tree species of Dipteronia.</title>
        <authorList>
            <person name="Feng Y."/>
            <person name="Comes H.P."/>
            <person name="Chen J."/>
            <person name="Zhu S."/>
            <person name="Lu R."/>
            <person name="Zhang X."/>
            <person name="Li P."/>
            <person name="Qiu J."/>
            <person name="Olsen K.M."/>
            <person name="Qiu Y."/>
        </authorList>
    </citation>
    <scope>NUCLEOTIDE SEQUENCE</scope>
    <source>
        <strain evidence="6">KIB01</strain>
    </source>
</reference>
<dbReference type="Proteomes" id="UP001280121">
    <property type="component" value="Unassembled WGS sequence"/>
</dbReference>
<dbReference type="InterPro" id="IPR004176">
    <property type="entry name" value="Clp_R_N"/>
</dbReference>
<dbReference type="EMBL" id="JANJYI010000009">
    <property type="protein sequence ID" value="KAK2634289.1"/>
    <property type="molecule type" value="Genomic_DNA"/>
</dbReference>
<feature type="domain" description="Clp R" evidence="5">
    <location>
        <begin position="8"/>
        <end position="172"/>
    </location>
</feature>
<comment type="similarity">
    <text evidence="1">Belongs to the ClpA/ClpB family.</text>
</comment>
<evidence type="ECO:0000259" key="5">
    <source>
        <dbReference type="PROSITE" id="PS51903"/>
    </source>
</evidence>
<evidence type="ECO:0000256" key="3">
    <source>
        <dbReference type="PROSITE-ProRule" id="PRU01251"/>
    </source>
</evidence>